<sequence>MNWGFIGFGRIARKFLESLFAVEGEVPYAFASRSNAQTLQQEFPHVKVYDSYEALLQDPKVDVVYISTTHNFHCENTIAALKAGKHVLCEKPMGVNSHEIRKMTEVAEASGKFLMEAMWTRFLPAYNEALRRAKAGAIGPLNYLTASFGFRSEDKLTAQGRLLNPELAGGAFFDVGVYPLTMAADLFGWHPEQIQVTARVGHTGVDESVQVQLSYPEGALAQLFASVTTGTNKEACIYGQDGFIRLPLFWKAQSFEIVKGDVIEKVELPFISTGYAHEIIEVRDCIRRGDRQSARVSLNESLKSAQLVEKIRGHIFKEV</sequence>
<proteinExistence type="inferred from homology"/>
<reference evidence="6" key="1">
    <citation type="journal article" date="2019" name="Int. J. Syst. Evol. Microbiol.">
        <title>The Global Catalogue of Microorganisms (GCM) 10K type strain sequencing project: providing services to taxonomists for standard genome sequencing and annotation.</title>
        <authorList>
            <consortium name="The Broad Institute Genomics Platform"/>
            <consortium name="The Broad Institute Genome Sequencing Center for Infectious Disease"/>
            <person name="Wu L."/>
            <person name="Ma J."/>
        </authorList>
    </citation>
    <scope>NUCLEOTIDE SEQUENCE [LARGE SCALE GENOMIC DNA]</scope>
    <source>
        <strain evidence="6">CGMCC 1.15111</strain>
    </source>
</reference>
<comment type="caution">
    <text evidence="5">The sequence shown here is derived from an EMBL/GenBank/DDBJ whole genome shotgun (WGS) entry which is preliminary data.</text>
</comment>
<evidence type="ECO:0000313" key="5">
    <source>
        <dbReference type="EMBL" id="GHE74911.1"/>
    </source>
</evidence>
<feature type="domain" description="Gfo/Idh/MocA-like oxidoreductase N-terminal" evidence="3">
    <location>
        <begin position="1"/>
        <end position="116"/>
    </location>
</feature>
<keyword evidence="6" id="KW-1185">Reference proteome</keyword>
<evidence type="ECO:0000256" key="2">
    <source>
        <dbReference type="ARBA" id="ARBA00023002"/>
    </source>
</evidence>
<dbReference type="InterPro" id="IPR036291">
    <property type="entry name" value="NAD(P)-bd_dom_sf"/>
</dbReference>
<gene>
    <name evidence="5" type="ORF">GCM10011340_34630</name>
</gene>
<dbReference type="InterPro" id="IPR050984">
    <property type="entry name" value="Gfo/Idh/MocA_domain"/>
</dbReference>
<dbReference type="InterPro" id="IPR055170">
    <property type="entry name" value="GFO_IDH_MocA-like_dom"/>
</dbReference>
<name>A0ABQ3I957_9BACT</name>
<dbReference type="Proteomes" id="UP000658258">
    <property type="component" value="Unassembled WGS sequence"/>
</dbReference>
<dbReference type="Pfam" id="PF01408">
    <property type="entry name" value="GFO_IDH_MocA"/>
    <property type="match status" value="1"/>
</dbReference>
<feature type="domain" description="GFO/IDH/MocA-like oxidoreductase" evidence="4">
    <location>
        <begin position="128"/>
        <end position="244"/>
    </location>
</feature>
<accession>A0ABQ3I957</accession>
<dbReference type="Gene3D" id="3.40.50.720">
    <property type="entry name" value="NAD(P)-binding Rossmann-like Domain"/>
    <property type="match status" value="1"/>
</dbReference>
<organism evidence="5 6">
    <name type="scientific">Roseivirga thermotolerans</name>
    <dbReference type="NCBI Taxonomy" id="1758176"/>
    <lineage>
        <taxon>Bacteria</taxon>
        <taxon>Pseudomonadati</taxon>
        <taxon>Bacteroidota</taxon>
        <taxon>Cytophagia</taxon>
        <taxon>Cytophagales</taxon>
        <taxon>Roseivirgaceae</taxon>
        <taxon>Roseivirga</taxon>
    </lineage>
</organism>
<evidence type="ECO:0000313" key="6">
    <source>
        <dbReference type="Proteomes" id="UP000658258"/>
    </source>
</evidence>
<evidence type="ECO:0000259" key="4">
    <source>
        <dbReference type="Pfam" id="PF22725"/>
    </source>
</evidence>
<comment type="similarity">
    <text evidence="1">Belongs to the Gfo/Idh/MocA family.</text>
</comment>
<dbReference type="Gene3D" id="3.30.360.10">
    <property type="entry name" value="Dihydrodipicolinate Reductase, domain 2"/>
    <property type="match status" value="1"/>
</dbReference>
<dbReference type="RefSeq" id="WP_189631566.1">
    <property type="nucleotide sequence ID" value="NZ_BNAG01000005.1"/>
</dbReference>
<dbReference type="Pfam" id="PF22725">
    <property type="entry name" value="GFO_IDH_MocA_C3"/>
    <property type="match status" value="1"/>
</dbReference>
<dbReference type="PANTHER" id="PTHR22604">
    <property type="entry name" value="OXIDOREDUCTASES"/>
    <property type="match status" value="1"/>
</dbReference>
<protein>
    <submittedName>
        <fullName evidence="5">Dehydrogenase</fullName>
    </submittedName>
</protein>
<keyword evidence="2" id="KW-0560">Oxidoreductase</keyword>
<dbReference type="InterPro" id="IPR000683">
    <property type="entry name" value="Gfo/Idh/MocA-like_OxRdtase_N"/>
</dbReference>
<dbReference type="SUPFAM" id="SSF51735">
    <property type="entry name" value="NAD(P)-binding Rossmann-fold domains"/>
    <property type="match status" value="1"/>
</dbReference>
<dbReference type="PANTHER" id="PTHR22604:SF105">
    <property type="entry name" value="TRANS-1,2-DIHYDROBENZENE-1,2-DIOL DEHYDROGENASE"/>
    <property type="match status" value="1"/>
</dbReference>
<dbReference type="EMBL" id="BNAG01000005">
    <property type="protein sequence ID" value="GHE74911.1"/>
    <property type="molecule type" value="Genomic_DNA"/>
</dbReference>
<evidence type="ECO:0000256" key="1">
    <source>
        <dbReference type="ARBA" id="ARBA00010928"/>
    </source>
</evidence>
<evidence type="ECO:0000259" key="3">
    <source>
        <dbReference type="Pfam" id="PF01408"/>
    </source>
</evidence>
<dbReference type="SUPFAM" id="SSF55347">
    <property type="entry name" value="Glyceraldehyde-3-phosphate dehydrogenase-like, C-terminal domain"/>
    <property type="match status" value="1"/>
</dbReference>